<keyword evidence="2" id="KW-1185">Reference proteome</keyword>
<dbReference type="Pfam" id="PF05674">
    <property type="entry name" value="DUF816"/>
    <property type="match status" value="1"/>
</dbReference>
<evidence type="ECO:0008006" key="3">
    <source>
        <dbReference type="Google" id="ProtNLM"/>
    </source>
</evidence>
<evidence type="ECO:0000313" key="1">
    <source>
        <dbReference type="EMBL" id="AUV65329.1"/>
    </source>
</evidence>
<protein>
    <recommendedName>
        <fullName evidence="3">Ac106-like protein</fullName>
    </recommendedName>
</protein>
<organism evidence="1 2">
    <name type="scientific">Mythimna unipuncta nucleopolyhedrovirus</name>
    <dbReference type="NCBI Taxonomy" id="447897"/>
    <lineage>
        <taxon>Viruses</taxon>
        <taxon>Viruses incertae sedis</taxon>
        <taxon>Naldaviricetes</taxon>
        <taxon>Lefavirales</taxon>
        <taxon>Baculoviridae</taxon>
        <taxon>Alphabaculovirus</taxon>
    </lineage>
</organism>
<name>A0A2K9VS80_9ABAC</name>
<proteinExistence type="predicted"/>
<dbReference type="RefSeq" id="YP_009666723.1">
    <property type="nucleotide sequence ID" value="NC_043530.1"/>
</dbReference>
<dbReference type="EMBL" id="MF375894">
    <property type="protein sequence ID" value="AUV65329.1"/>
    <property type="molecule type" value="Genomic_DNA"/>
</dbReference>
<dbReference type="GeneID" id="40527003"/>
<dbReference type="Proteomes" id="UP000297194">
    <property type="component" value="Segment"/>
</dbReference>
<dbReference type="KEGG" id="vg:40527003"/>
<dbReference type="InterPro" id="IPR008534">
    <property type="entry name" value="DUF816"/>
</dbReference>
<accession>A0A2K9VS80</accession>
<evidence type="ECO:0000313" key="2">
    <source>
        <dbReference type="Proteomes" id="UP000297194"/>
    </source>
</evidence>
<reference evidence="1" key="1">
    <citation type="journal article" date="2017" name="Virus Genes">
        <title>The complete genome sequence of a third distinct baculovirus isolated from the true armyworm, Mythimna unipuncta, contains two copies of the lef-7 gene.</title>
        <authorList>
            <person name="Harrison R.L."/>
            <person name="Mowery J.D."/>
            <person name="Rowley D.L."/>
            <person name="Bauchan G.R."/>
            <person name="Theilmann D.A."/>
            <person name="Rohrmann G.F."/>
            <person name="Erlandson M.A."/>
        </authorList>
    </citation>
    <scope>NUCLEOTIDE SEQUENCE [LARGE SCALE GENOMIC DNA]</scope>
    <source>
        <strain evidence="1">#7</strain>
    </source>
</reference>
<sequence length="215" mass="25108">MESINIDDFARQLIADKCSALIESHSMVSPKNMEILKVVREEYFKNPNQKNYENIKKLFNYTKYIDDSIDYKDFSRRMMIIALKFGLNKGKAMFKDHQTILEVALRRLDAIDPDLRNSHSALLQHYNECFENLDSPKKDEHHLVTFGKEIATKIFIETIDLYSNTNNNKSPLELNYRTKIDDDPTPALLETAIKSRKRKLTQVANYKIATPLFQL</sequence>